<reference evidence="2 3" key="1">
    <citation type="journal article" date="2020" name="ISME J.">
        <title>Uncovering the hidden diversity of litter-decomposition mechanisms in mushroom-forming fungi.</title>
        <authorList>
            <person name="Floudas D."/>
            <person name="Bentzer J."/>
            <person name="Ahren D."/>
            <person name="Johansson T."/>
            <person name="Persson P."/>
            <person name="Tunlid A."/>
        </authorList>
    </citation>
    <scope>NUCLEOTIDE SEQUENCE [LARGE SCALE GENOMIC DNA]</scope>
    <source>
        <strain evidence="2 3">CBS 291.85</strain>
    </source>
</reference>
<dbReference type="OrthoDB" id="2670565at2759"/>
<evidence type="ECO:0000256" key="1">
    <source>
        <dbReference type="SAM" id="Coils"/>
    </source>
</evidence>
<dbReference type="Proteomes" id="UP000559256">
    <property type="component" value="Unassembled WGS sequence"/>
</dbReference>
<gene>
    <name evidence="2" type="ORF">D9758_001967</name>
</gene>
<dbReference type="AlphaFoldDB" id="A0A8H5LV82"/>
<keyword evidence="3" id="KW-1185">Reference proteome</keyword>
<keyword evidence="1" id="KW-0175">Coiled coil</keyword>
<proteinExistence type="predicted"/>
<evidence type="ECO:0000313" key="2">
    <source>
        <dbReference type="EMBL" id="KAF5370807.1"/>
    </source>
</evidence>
<feature type="coiled-coil region" evidence="1">
    <location>
        <begin position="195"/>
        <end position="264"/>
    </location>
</feature>
<sequence length="281" mass="31857">MLSHCLGPSTTVNLPLPRSPLLHCSIEPKVTLSTRISLNFSGETFLYDLQHLDADPREIIELLKSSASERGSYTTVAAHYRRVGNPAAAISVVSAMLEVLALRVSEQDLKPAFLLLAGCETDLGKNNKADTKASSHHYSNSQKWLQKVYGSSSVPSAASEPSSLTRPSTVERQLQSLRDRLNNHVNLLADAHKMKRKLEDDFNLERDKRRKLEREVEELRKERDRARDMEAYALEQMRREIDSRRRAEDRVRDLRIDLDRYARSTSNCTSARRSTSSSHQG</sequence>
<accession>A0A8H5LV82</accession>
<dbReference type="EMBL" id="JAACJM010000010">
    <property type="protein sequence ID" value="KAF5370807.1"/>
    <property type="molecule type" value="Genomic_DNA"/>
</dbReference>
<evidence type="ECO:0000313" key="3">
    <source>
        <dbReference type="Proteomes" id="UP000559256"/>
    </source>
</evidence>
<name>A0A8H5LV82_9AGAR</name>
<comment type="caution">
    <text evidence="2">The sequence shown here is derived from an EMBL/GenBank/DDBJ whole genome shotgun (WGS) entry which is preliminary data.</text>
</comment>
<organism evidence="2 3">
    <name type="scientific">Tetrapyrgos nigripes</name>
    <dbReference type="NCBI Taxonomy" id="182062"/>
    <lineage>
        <taxon>Eukaryota</taxon>
        <taxon>Fungi</taxon>
        <taxon>Dikarya</taxon>
        <taxon>Basidiomycota</taxon>
        <taxon>Agaricomycotina</taxon>
        <taxon>Agaricomycetes</taxon>
        <taxon>Agaricomycetidae</taxon>
        <taxon>Agaricales</taxon>
        <taxon>Marasmiineae</taxon>
        <taxon>Marasmiaceae</taxon>
        <taxon>Tetrapyrgos</taxon>
    </lineage>
</organism>
<protein>
    <submittedName>
        <fullName evidence="2">Uncharacterized protein</fullName>
    </submittedName>
</protein>